<evidence type="ECO:0000313" key="1">
    <source>
        <dbReference type="EMBL" id="KAK5637866.1"/>
    </source>
</evidence>
<accession>A0AAN7ZEF0</accession>
<evidence type="ECO:0000313" key="2">
    <source>
        <dbReference type="Proteomes" id="UP001329430"/>
    </source>
</evidence>
<evidence type="ECO:0008006" key="3">
    <source>
        <dbReference type="Google" id="ProtNLM"/>
    </source>
</evidence>
<name>A0AAN7ZEF0_9COLE</name>
<gene>
    <name evidence="1" type="ORF">RI129_000128</name>
</gene>
<keyword evidence="2" id="KW-1185">Reference proteome</keyword>
<proteinExistence type="predicted"/>
<organism evidence="1 2">
    <name type="scientific">Pyrocoelia pectoralis</name>
    <dbReference type="NCBI Taxonomy" id="417401"/>
    <lineage>
        <taxon>Eukaryota</taxon>
        <taxon>Metazoa</taxon>
        <taxon>Ecdysozoa</taxon>
        <taxon>Arthropoda</taxon>
        <taxon>Hexapoda</taxon>
        <taxon>Insecta</taxon>
        <taxon>Pterygota</taxon>
        <taxon>Neoptera</taxon>
        <taxon>Endopterygota</taxon>
        <taxon>Coleoptera</taxon>
        <taxon>Polyphaga</taxon>
        <taxon>Elateriformia</taxon>
        <taxon>Elateroidea</taxon>
        <taxon>Lampyridae</taxon>
        <taxon>Lampyrinae</taxon>
        <taxon>Pyrocoelia</taxon>
    </lineage>
</organism>
<dbReference type="Proteomes" id="UP001329430">
    <property type="component" value="Unassembled WGS sequence"/>
</dbReference>
<protein>
    <recommendedName>
        <fullName evidence="3">Gag-like protein</fullName>
    </recommendedName>
</protein>
<dbReference type="AlphaFoldDB" id="A0AAN7ZEF0"/>
<sequence length="414" mass="45338">MATPPTSPSTNPVRESLLSIVHTRHPEIQTNAEKITKWAASLQKSGRISVSHKDALTALVDDVMMSVQLLELDLAMEIGKQINAIETRSEPTLGAEDIAAAVVAKMGRTMQQREINTDEIARAVTEKIATATAIPKSTYANVVKVPNALQVTPTIPPPLHSIVVFPQLPPGTAPPPAADTRKKVMETLKPADTGLQIAAVRNLGRSGGVMISTTSATAQAKLLQHPALTSEGLRTEPAKRGLPRLKIFDAPKDLDATAIAEAVRNQNTEDIPSTEFHKQFKIVHTFPSKIRNNIAIAECTPEIRQRLLQQGRIYIGFESCRTMDYIQITRCFKCQAYGHPSKYCNATEDTCSLCAGQHFYTSCPHKEEPRNHKCANCMRARVEDQAHPAISSKCPAYARALDASIRKTDYGLHQ</sequence>
<dbReference type="EMBL" id="JAVRBK010000027">
    <property type="protein sequence ID" value="KAK5637866.1"/>
    <property type="molecule type" value="Genomic_DNA"/>
</dbReference>
<comment type="caution">
    <text evidence="1">The sequence shown here is derived from an EMBL/GenBank/DDBJ whole genome shotgun (WGS) entry which is preliminary data.</text>
</comment>
<reference evidence="1 2" key="1">
    <citation type="journal article" date="2024" name="Insects">
        <title>An Improved Chromosome-Level Genome Assembly of the Firefly Pyrocoelia pectoralis.</title>
        <authorList>
            <person name="Fu X."/>
            <person name="Meyer-Rochow V.B."/>
            <person name="Ballantyne L."/>
            <person name="Zhu X."/>
        </authorList>
    </citation>
    <scope>NUCLEOTIDE SEQUENCE [LARGE SCALE GENOMIC DNA]</scope>
    <source>
        <strain evidence="1">XCY_ONT2</strain>
    </source>
</reference>